<accession>A0A7S4ZSM1</accession>
<sequence length="49" mass="5612">MPSSSINGYIDSMQLSSGRTLTIRTRTCVHSPSEDRGIPRRYQLSLWEK</sequence>
<geneLocation type="plasmid" evidence="1">
    <name>pC5.7c</name>
</geneLocation>
<dbReference type="EMBL" id="MK318969">
    <property type="protein sequence ID" value="QCL09374.1"/>
    <property type="molecule type" value="Genomic_DNA"/>
</dbReference>
<keyword evidence="1" id="KW-0614">Plasmid</keyword>
<evidence type="ECO:0000313" key="1">
    <source>
        <dbReference type="EMBL" id="QCL09374.1"/>
    </source>
</evidence>
<dbReference type="AlphaFoldDB" id="A0A7S4ZSM1"/>
<reference evidence="1" key="1">
    <citation type="submission" date="2018-12" db="EMBL/GenBank/DDBJ databases">
        <title>Three Rhizobium rhizogenes strains isolated from the same crown gall tumor carry diverse plasmids.</title>
        <authorList>
            <person name="Pulawska J."/>
            <person name="Kuzmanovic N."/>
        </authorList>
    </citation>
    <scope>NUCLEOTIDE SEQUENCE</scope>
    <source>
        <strain evidence="1">C5.7</strain>
        <plasmid evidence="1">pC5.7c</plasmid>
    </source>
</reference>
<protein>
    <submittedName>
        <fullName evidence="1">Uncharacterized protein</fullName>
    </submittedName>
</protein>
<organism evidence="1">
    <name type="scientific">Rhizobium rhizogenes</name>
    <name type="common">Agrobacterium rhizogenes</name>
    <dbReference type="NCBI Taxonomy" id="359"/>
    <lineage>
        <taxon>Bacteria</taxon>
        <taxon>Pseudomonadati</taxon>
        <taxon>Pseudomonadota</taxon>
        <taxon>Alphaproteobacteria</taxon>
        <taxon>Hyphomicrobiales</taxon>
        <taxon>Rhizobiaceae</taxon>
        <taxon>Rhizobium/Agrobacterium group</taxon>
        <taxon>Rhizobium</taxon>
    </lineage>
</organism>
<gene>
    <name evidence="1" type="ORF">pC5.7c_506</name>
</gene>
<proteinExistence type="predicted"/>
<name>A0A7S4ZSM1_RHIRH</name>